<evidence type="ECO:0000259" key="3">
    <source>
        <dbReference type="Pfam" id="PF22936"/>
    </source>
</evidence>
<feature type="domain" description="GAG-pre-integrase" evidence="2">
    <location>
        <begin position="270"/>
        <end position="308"/>
    </location>
</feature>
<dbReference type="InterPro" id="IPR054722">
    <property type="entry name" value="PolX-like_BBD"/>
</dbReference>
<evidence type="ECO:0000256" key="1">
    <source>
        <dbReference type="SAM" id="MobiDB-lite"/>
    </source>
</evidence>
<organism evidence="4">
    <name type="scientific">Ananas comosus var. bracteatus</name>
    <name type="common">red pineapple</name>
    <dbReference type="NCBI Taxonomy" id="296719"/>
    <lineage>
        <taxon>Eukaryota</taxon>
        <taxon>Viridiplantae</taxon>
        <taxon>Streptophyta</taxon>
        <taxon>Embryophyta</taxon>
        <taxon>Tracheophyta</taxon>
        <taxon>Spermatophyta</taxon>
        <taxon>Magnoliopsida</taxon>
        <taxon>Liliopsida</taxon>
        <taxon>Poales</taxon>
        <taxon>Bromeliaceae</taxon>
        <taxon>Bromelioideae</taxon>
        <taxon>Ananas</taxon>
    </lineage>
</organism>
<feature type="compositionally biased region" description="Low complexity" evidence="1">
    <location>
        <begin position="53"/>
        <end position="63"/>
    </location>
</feature>
<proteinExistence type="predicted"/>
<feature type="region of interest" description="Disordered" evidence="1">
    <location>
        <begin position="40"/>
        <end position="102"/>
    </location>
</feature>
<protein>
    <submittedName>
        <fullName evidence="4">Uncharacterized protein</fullName>
    </submittedName>
</protein>
<evidence type="ECO:0000259" key="2">
    <source>
        <dbReference type="Pfam" id="PF13976"/>
    </source>
</evidence>
<dbReference type="EMBL" id="CAJEUB010000042">
    <property type="protein sequence ID" value="CAD1847242.1"/>
    <property type="molecule type" value="Genomic_DNA"/>
</dbReference>
<dbReference type="AlphaFoldDB" id="A0A6V7QVH5"/>
<dbReference type="Pfam" id="PF13976">
    <property type="entry name" value="gag_pre-integrs"/>
    <property type="match status" value="1"/>
</dbReference>
<dbReference type="Pfam" id="PF22936">
    <property type="entry name" value="Pol_BBD"/>
    <property type="match status" value="1"/>
</dbReference>
<accession>A0A6V7QVH5</accession>
<reference evidence="4" key="1">
    <citation type="submission" date="2020-07" db="EMBL/GenBank/DDBJ databases">
        <authorList>
            <person name="Lin J."/>
        </authorList>
    </citation>
    <scope>NUCLEOTIDE SEQUENCE</scope>
</reference>
<sequence>MAKNNSELTIQSFHQMASLQLALEDEEEKAKAPNYAQAFIAQRGRGGRGRNNGGRNFNSRGRGFVQSGTYNNQGGRNNRNFFTNNTPQSQQENFQRKNQQQPNQGELSCQICGISGHIALKCFYRFDHAYQSEDLPQAFAAMSLPNDKDPTFYADTAATAHMTSDPGILHSKYPYHDKTKVYTGDGTALSITHTGSASIGSVKLNNVLVVPELKKNLLSVSQFTEENPSVFVFSSTGFVIKDLVTQKILTKGTKKEKLYALEEGEEYALAVLKAGKAEDSIWHCRLGHPHSRILQTLASNNVIIKVSKIFDIPYPTRTLSGHESDPNRTR</sequence>
<feature type="compositionally biased region" description="Low complexity" evidence="1">
    <location>
        <begin position="71"/>
        <end position="101"/>
    </location>
</feature>
<feature type="domain" description="Retrovirus-related Pol polyprotein from transposon TNT 1-94-like beta-barrel" evidence="3">
    <location>
        <begin position="152"/>
        <end position="226"/>
    </location>
</feature>
<name>A0A6V7QVH5_ANACO</name>
<evidence type="ECO:0000313" key="4">
    <source>
        <dbReference type="EMBL" id="CAD1847242.1"/>
    </source>
</evidence>
<gene>
    <name evidence="4" type="ORF">CB5_LOCUS30453</name>
</gene>
<dbReference type="InterPro" id="IPR025724">
    <property type="entry name" value="GAG-pre-integrase_dom"/>
</dbReference>